<protein>
    <submittedName>
        <fullName evidence="2">Uncharacterized protein</fullName>
    </submittedName>
</protein>
<dbReference type="Proteomes" id="UP000823775">
    <property type="component" value="Unassembled WGS sequence"/>
</dbReference>
<evidence type="ECO:0000256" key="1">
    <source>
        <dbReference type="SAM" id="Phobius"/>
    </source>
</evidence>
<evidence type="ECO:0000313" key="2">
    <source>
        <dbReference type="EMBL" id="MCD9645994.1"/>
    </source>
</evidence>
<organism evidence="2 3">
    <name type="scientific">Datura stramonium</name>
    <name type="common">Jimsonweed</name>
    <name type="synonym">Common thornapple</name>
    <dbReference type="NCBI Taxonomy" id="4076"/>
    <lineage>
        <taxon>Eukaryota</taxon>
        <taxon>Viridiplantae</taxon>
        <taxon>Streptophyta</taxon>
        <taxon>Embryophyta</taxon>
        <taxon>Tracheophyta</taxon>
        <taxon>Spermatophyta</taxon>
        <taxon>Magnoliopsida</taxon>
        <taxon>eudicotyledons</taxon>
        <taxon>Gunneridae</taxon>
        <taxon>Pentapetalae</taxon>
        <taxon>asterids</taxon>
        <taxon>lamiids</taxon>
        <taxon>Solanales</taxon>
        <taxon>Solanaceae</taxon>
        <taxon>Solanoideae</taxon>
        <taxon>Datureae</taxon>
        <taxon>Datura</taxon>
    </lineage>
</organism>
<reference evidence="2 3" key="1">
    <citation type="journal article" date="2021" name="BMC Genomics">
        <title>Datura genome reveals duplications of psychoactive alkaloid biosynthetic genes and high mutation rate following tissue culture.</title>
        <authorList>
            <person name="Rajewski A."/>
            <person name="Carter-House D."/>
            <person name="Stajich J."/>
            <person name="Litt A."/>
        </authorList>
    </citation>
    <scope>NUCLEOTIDE SEQUENCE [LARGE SCALE GENOMIC DNA]</scope>
    <source>
        <strain evidence="2">AR-01</strain>
    </source>
</reference>
<evidence type="ECO:0000313" key="3">
    <source>
        <dbReference type="Proteomes" id="UP000823775"/>
    </source>
</evidence>
<sequence>MFSQSESCYNWEAKVPNFINPNLTWTRIWEFLPLYKLPPISRVSHPLSLLSSSFNQRNSSDEAPINVQYEEGHSVNLFQPSTMNYQLRRVVRNLLVVGILGTVMLGGGAYKEVFIGYDRVEEIGNCLEPNRFSEEDEALKP</sequence>
<keyword evidence="3" id="KW-1185">Reference proteome</keyword>
<keyword evidence="1" id="KW-1133">Transmembrane helix</keyword>
<keyword evidence="1" id="KW-0812">Transmembrane</keyword>
<comment type="caution">
    <text evidence="2">The sequence shown here is derived from an EMBL/GenBank/DDBJ whole genome shotgun (WGS) entry which is preliminary data.</text>
</comment>
<proteinExistence type="predicted"/>
<name>A0ABS8VH02_DATST</name>
<dbReference type="EMBL" id="JACEIK010004635">
    <property type="protein sequence ID" value="MCD9645994.1"/>
    <property type="molecule type" value="Genomic_DNA"/>
</dbReference>
<feature type="transmembrane region" description="Helical" evidence="1">
    <location>
        <begin position="90"/>
        <end position="110"/>
    </location>
</feature>
<gene>
    <name evidence="2" type="ORF">HAX54_035487</name>
</gene>
<accession>A0ABS8VH02</accession>
<keyword evidence="1" id="KW-0472">Membrane</keyword>